<proteinExistence type="predicted"/>
<evidence type="ECO:0008006" key="5">
    <source>
        <dbReference type="Google" id="ProtNLM"/>
    </source>
</evidence>
<dbReference type="PANTHER" id="PTHR47310">
    <property type="entry name" value="PROTEIN FLUORESCENT IN BLUE LIGHT, CHLOROPLASTIC"/>
    <property type="match status" value="1"/>
</dbReference>
<accession>A0ABD0V0M6</accession>
<protein>
    <recommendedName>
        <fullName evidence="5">Protein FLUORESCENT IN BLUE LIGHT, chloroplastic</fullName>
    </recommendedName>
</protein>
<keyword evidence="2" id="KW-0472">Membrane</keyword>
<feature type="transmembrane region" description="Helical" evidence="2">
    <location>
        <begin position="127"/>
        <end position="147"/>
    </location>
</feature>
<comment type="caution">
    <text evidence="3">The sequence shown here is derived from an EMBL/GenBank/DDBJ whole genome shotgun (WGS) entry which is preliminary data.</text>
</comment>
<feature type="transmembrane region" description="Helical" evidence="2">
    <location>
        <begin position="95"/>
        <end position="115"/>
    </location>
</feature>
<dbReference type="InterPro" id="IPR011990">
    <property type="entry name" value="TPR-like_helical_dom_sf"/>
</dbReference>
<evidence type="ECO:0000313" key="3">
    <source>
        <dbReference type="EMBL" id="KAL0916076.1"/>
    </source>
</evidence>
<keyword evidence="4" id="KW-1185">Reference proteome</keyword>
<dbReference type="PANTHER" id="PTHR47310:SF2">
    <property type="entry name" value="PROTEIN FLUORESCENT IN BLUE LIGHT, CHLOROPLASTIC"/>
    <property type="match status" value="1"/>
</dbReference>
<dbReference type="Pfam" id="PF13424">
    <property type="entry name" value="TPR_12"/>
    <property type="match status" value="1"/>
</dbReference>
<gene>
    <name evidence="3" type="ORF">M5K25_013558</name>
</gene>
<feature type="coiled-coil region" evidence="1">
    <location>
        <begin position="147"/>
        <end position="174"/>
    </location>
</feature>
<keyword evidence="2" id="KW-1133">Transmembrane helix</keyword>
<keyword evidence="2" id="KW-0812">Transmembrane</keyword>
<evidence type="ECO:0000313" key="4">
    <source>
        <dbReference type="Proteomes" id="UP001552299"/>
    </source>
</evidence>
<reference evidence="3 4" key="1">
    <citation type="journal article" date="2024" name="Plant Biotechnol. J.">
        <title>Dendrobium thyrsiflorum genome and its molecular insights into genes involved in important horticultural traits.</title>
        <authorList>
            <person name="Chen B."/>
            <person name="Wang J.Y."/>
            <person name="Zheng P.J."/>
            <person name="Li K.L."/>
            <person name="Liang Y.M."/>
            <person name="Chen X.F."/>
            <person name="Zhang C."/>
            <person name="Zhao X."/>
            <person name="He X."/>
            <person name="Zhang G.Q."/>
            <person name="Liu Z.J."/>
            <person name="Xu Q."/>
        </authorList>
    </citation>
    <scope>NUCLEOTIDE SEQUENCE [LARGE SCALE GENOMIC DNA]</scope>
    <source>
        <strain evidence="3">GZMU011</strain>
    </source>
</reference>
<dbReference type="SUPFAM" id="SSF48452">
    <property type="entry name" value="TPR-like"/>
    <property type="match status" value="1"/>
</dbReference>
<dbReference type="Pfam" id="PF13181">
    <property type="entry name" value="TPR_8"/>
    <property type="match status" value="1"/>
</dbReference>
<dbReference type="Gene3D" id="1.25.40.10">
    <property type="entry name" value="Tetratricopeptide repeat domain"/>
    <property type="match status" value="1"/>
</dbReference>
<keyword evidence="1" id="KW-0175">Coiled coil</keyword>
<dbReference type="InterPro" id="IPR019734">
    <property type="entry name" value="TPR_rpt"/>
</dbReference>
<dbReference type="EMBL" id="JANQDX010000011">
    <property type="protein sequence ID" value="KAL0916076.1"/>
    <property type="molecule type" value="Genomic_DNA"/>
</dbReference>
<dbReference type="SMART" id="SM00028">
    <property type="entry name" value="TPR"/>
    <property type="match status" value="3"/>
</dbReference>
<evidence type="ECO:0000256" key="1">
    <source>
        <dbReference type="SAM" id="Coils"/>
    </source>
</evidence>
<dbReference type="InterPro" id="IPR044243">
    <property type="entry name" value="FLU"/>
</dbReference>
<evidence type="ECO:0000256" key="2">
    <source>
        <dbReference type="SAM" id="Phobius"/>
    </source>
</evidence>
<dbReference type="AlphaFoldDB" id="A0ABD0V0M6"/>
<name>A0ABD0V0M6_DENTH</name>
<organism evidence="3 4">
    <name type="scientific">Dendrobium thyrsiflorum</name>
    <name type="common">Pinecone-like raceme dendrobium</name>
    <name type="synonym">Orchid</name>
    <dbReference type="NCBI Taxonomy" id="117978"/>
    <lineage>
        <taxon>Eukaryota</taxon>
        <taxon>Viridiplantae</taxon>
        <taxon>Streptophyta</taxon>
        <taxon>Embryophyta</taxon>
        <taxon>Tracheophyta</taxon>
        <taxon>Spermatophyta</taxon>
        <taxon>Magnoliopsida</taxon>
        <taxon>Liliopsida</taxon>
        <taxon>Asparagales</taxon>
        <taxon>Orchidaceae</taxon>
        <taxon>Epidendroideae</taxon>
        <taxon>Malaxideae</taxon>
        <taxon>Dendrobiinae</taxon>
        <taxon>Dendrobium</taxon>
    </lineage>
</organism>
<sequence length="315" mass="35148">MVMKMEASHCWYQLSLTPSRGEASRLLLDASRGGVLSSQMMGFRVLKKEKMVKFFMGGFLSSKSGQIWLRPISINSKKDAPQESIMKSNERKLSFSFEQGLILANSLMLMLPFQALAETCEIGNSVLSMPVLFFVALIGAAVGGLLARKRKGELKRVNDQLRQINETLRRQAKIESHAPDLSYAPVGRLTAKEVVEPRREKLISSLRTGKNYLRMQDFERAAADFKLALELAQSLGDHAEEKKAARGLGASLQRQGKFEDAMLYYSRVLAISKLEGEDSATTEAYGAIADCFTELGDLERAANFYDKYIERLVAN</sequence>
<dbReference type="Proteomes" id="UP001552299">
    <property type="component" value="Unassembled WGS sequence"/>
</dbReference>